<protein>
    <recommendedName>
        <fullName evidence="2">NADH:ubiquinone reductase (non-electrogenic)</fullName>
        <ecNumber evidence="2">1.6.5.9</ecNumber>
    </recommendedName>
</protein>
<dbReference type="PATRIC" id="fig|631454.5.peg.423"/>
<evidence type="ECO:0000256" key="4">
    <source>
        <dbReference type="ARBA" id="ARBA00022827"/>
    </source>
</evidence>
<evidence type="ECO:0000313" key="11">
    <source>
        <dbReference type="Proteomes" id="UP000017819"/>
    </source>
</evidence>
<keyword evidence="11" id="KW-1185">Reference proteome</keyword>
<sequence length="445" mass="48330">MTEALEHRTDPTRLALPARPGPHVVIVGAGFGGIEVARELGRAGVAATIVDRQNHHLFQPLLYQVATAALSPAEIAEPIRKVLGRYPSVEVVLGEVVGVDTAARQVELKNGTAIRFDRLVLASGATHGYFGHDEWAEHAPGLKTIEDARKLRSRVLLAFEQAEVTPDPDEQRRLMTIAVIGGGPTGVEMAGALAELSRHALSRNFRRIDPSSARIILLEAAPRLLSGFPESLAAFAKERLERLGVETRLGQAVEDVGERHVTVAGERIPVGAVVWGAGVAASPGARWLGLEGDRAGRIRVGPDFQVPGLDGIHVIGDLALVDGEDGKPLPGLAQVAKQEGTHLGRGLARNLKSGEPLEPFRYRDRGNAAIVGRHAAVFDFGRYRLKGWFGWLLWAIVHVYLLSGAQNRIVVSLRWLLRYLTYERGARLIADDPGRKMPPPRRPDR</sequence>
<dbReference type="InterPro" id="IPR045024">
    <property type="entry name" value="NDH-2"/>
</dbReference>
<evidence type="ECO:0000256" key="7">
    <source>
        <dbReference type="ARBA" id="ARBA00047599"/>
    </source>
</evidence>
<keyword evidence="3" id="KW-0285">Flavoprotein</keyword>
<evidence type="ECO:0000256" key="8">
    <source>
        <dbReference type="SAM" id="Phobius"/>
    </source>
</evidence>
<dbReference type="RefSeq" id="WP_023430582.1">
    <property type="nucleotide sequence ID" value="NZ_AWXZ01000012.1"/>
</dbReference>
<gene>
    <name evidence="10" type="ORF">N177_0431</name>
</gene>
<evidence type="ECO:0000313" key="10">
    <source>
        <dbReference type="EMBL" id="ESR27005.1"/>
    </source>
</evidence>
<dbReference type="Pfam" id="PF07992">
    <property type="entry name" value="Pyr_redox_2"/>
    <property type="match status" value="1"/>
</dbReference>
<keyword evidence="4" id="KW-0274">FAD</keyword>
<feature type="transmembrane region" description="Helical" evidence="8">
    <location>
        <begin position="388"/>
        <end position="405"/>
    </location>
</feature>
<keyword evidence="8" id="KW-0472">Membrane</keyword>
<dbReference type="InterPro" id="IPR023753">
    <property type="entry name" value="FAD/NAD-binding_dom"/>
</dbReference>
<comment type="similarity">
    <text evidence="1">Belongs to the NADH dehydrogenase family.</text>
</comment>
<dbReference type="Gene3D" id="3.50.50.100">
    <property type="match status" value="1"/>
</dbReference>
<evidence type="ECO:0000256" key="6">
    <source>
        <dbReference type="ARBA" id="ARBA00023027"/>
    </source>
</evidence>
<dbReference type="Proteomes" id="UP000017819">
    <property type="component" value="Unassembled WGS sequence"/>
</dbReference>
<keyword evidence="5 10" id="KW-0560">Oxidoreductase</keyword>
<keyword evidence="6" id="KW-0520">NAD</keyword>
<dbReference type="PRINTS" id="PR00411">
    <property type="entry name" value="PNDRDTASEI"/>
</dbReference>
<evidence type="ECO:0000259" key="9">
    <source>
        <dbReference type="Pfam" id="PF07992"/>
    </source>
</evidence>
<comment type="caution">
    <text evidence="10">The sequence shown here is derived from an EMBL/GenBank/DDBJ whole genome shotgun (WGS) entry which is preliminary data.</text>
</comment>
<evidence type="ECO:0000256" key="5">
    <source>
        <dbReference type="ARBA" id="ARBA00023002"/>
    </source>
</evidence>
<keyword evidence="8" id="KW-1133">Transmembrane helix</keyword>
<dbReference type="PANTHER" id="PTHR43706">
    <property type="entry name" value="NADH DEHYDROGENASE"/>
    <property type="match status" value="1"/>
</dbReference>
<dbReference type="InterPro" id="IPR036188">
    <property type="entry name" value="FAD/NAD-bd_sf"/>
</dbReference>
<name>V4RVD4_9HYPH</name>
<comment type="catalytic activity">
    <reaction evidence="7">
        <text>a quinone + NADH + H(+) = a quinol + NAD(+)</text>
        <dbReference type="Rhea" id="RHEA:46160"/>
        <dbReference type="ChEBI" id="CHEBI:15378"/>
        <dbReference type="ChEBI" id="CHEBI:24646"/>
        <dbReference type="ChEBI" id="CHEBI:57540"/>
        <dbReference type="ChEBI" id="CHEBI:57945"/>
        <dbReference type="ChEBI" id="CHEBI:132124"/>
        <dbReference type="EC" id="1.6.5.9"/>
    </reaction>
</comment>
<accession>V4RVD4</accession>
<feature type="domain" description="FAD/NAD(P)-binding" evidence="9">
    <location>
        <begin position="23"/>
        <end position="340"/>
    </location>
</feature>
<evidence type="ECO:0000256" key="1">
    <source>
        <dbReference type="ARBA" id="ARBA00005272"/>
    </source>
</evidence>
<dbReference type="PANTHER" id="PTHR43706:SF47">
    <property type="entry name" value="EXTERNAL NADH-UBIQUINONE OXIDOREDUCTASE 1, MITOCHONDRIAL-RELATED"/>
    <property type="match status" value="1"/>
</dbReference>
<keyword evidence="8" id="KW-0812">Transmembrane</keyword>
<evidence type="ECO:0000256" key="2">
    <source>
        <dbReference type="ARBA" id="ARBA00012637"/>
    </source>
</evidence>
<organism evidence="10 11">
    <name type="scientific">Lutibaculum baratangense AMV1</name>
    <dbReference type="NCBI Taxonomy" id="631454"/>
    <lineage>
        <taxon>Bacteria</taxon>
        <taxon>Pseudomonadati</taxon>
        <taxon>Pseudomonadota</taxon>
        <taxon>Alphaproteobacteria</taxon>
        <taxon>Hyphomicrobiales</taxon>
        <taxon>Tepidamorphaceae</taxon>
        <taxon>Lutibaculum</taxon>
    </lineage>
</organism>
<dbReference type="GO" id="GO:0050136">
    <property type="term" value="F:NADH dehydrogenase (quinone) (non-electrogenic) activity"/>
    <property type="evidence" value="ECO:0007669"/>
    <property type="project" value="UniProtKB-EC"/>
</dbReference>
<dbReference type="eggNOG" id="COG1252">
    <property type="taxonomic scope" value="Bacteria"/>
</dbReference>
<proteinExistence type="inferred from homology"/>
<dbReference type="STRING" id="631454.N177_0431"/>
<dbReference type="AlphaFoldDB" id="V4RVD4"/>
<dbReference type="SUPFAM" id="SSF51905">
    <property type="entry name" value="FAD/NAD(P)-binding domain"/>
    <property type="match status" value="2"/>
</dbReference>
<dbReference type="EMBL" id="AWXZ01000012">
    <property type="protein sequence ID" value="ESR27005.1"/>
    <property type="molecule type" value="Genomic_DNA"/>
</dbReference>
<dbReference type="EC" id="1.6.5.9" evidence="2"/>
<reference evidence="10 11" key="1">
    <citation type="journal article" date="2014" name="Genome Announc.">
        <title>Draft Genome Sequence of Lutibaculum baratangense Strain AMV1T, Isolated from a Mud Volcano in Andamans, India.</title>
        <authorList>
            <person name="Singh A."/>
            <person name="Sreenivas A."/>
            <person name="Sathyanarayana Reddy G."/>
            <person name="Pinnaka A.K."/>
            <person name="Shivaji S."/>
        </authorList>
    </citation>
    <scope>NUCLEOTIDE SEQUENCE [LARGE SCALE GENOMIC DNA]</scope>
    <source>
        <strain evidence="10 11">AMV1</strain>
    </source>
</reference>
<evidence type="ECO:0000256" key="3">
    <source>
        <dbReference type="ARBA" id="ARBA00022630"/>
    </source>
</evidence>
<dbReference type="PRINTS" id="PR00368">
    <property type="entry name" value="FADPNR"/>
</dbReference>